<dbReference type="SUPFAM" id="SSF55874">
    <property type="entry name" value="ATPase domain of HSP90 chaperone/DNA topoisomerase II/histidine kinase"/>
    <property type="match status" value="1"/>
</dbReference>
<dbReference type="Pfam" id="PF13374">
    <property type="entry name" value="TPR_10"/>
    <property type="match status" value="1"/>
</dbReference>
<protein>
    <submittedName>
        <fullName evidence="5">Uncharacterized protein</fullName>
    </submittedName>
</protein>
<dbReference type="PANTHER" id="PTHR24421:SF60">
    <property type="entry name" value="SENSOR HISTIDINE KINASE COMP"/>
    <property type="match status" value="1"/>
</dbReference>
<dbReference type="SUPFAM" id="SSF48452">
    <property type="entry name" value="TPR-like"/>
    <property type="match status" value="2"/>
</dbReference>
<feature type="repeat" description="TPR" evidence="4">
    <location>
        <begin position="99"/>
        <end position="132"/>
    </location>
</feature>
<keyword evidence="1" id="KW-0808">Transferase</keyword>
<dbReference type="KEGG" id="psty:BFS30_21485"/>
<reference evidence="5 6" key="1">
    <citation type="submission" date="2016-08" db="EMBL/GenBank/DDBJ databases">
        <authorList>
            <person name="Seilhamer J.J."/>
        </authorList>
    </citation>
    <scope>NUCLEOTIDE SEQUENCE [LARGE SCALE GENOMIC DNA]</scope>
    <source>
        <strain evidence="5 6">DX4</strain>
    </source>
</reference>
<dbReference type="CDD" id="cd16917">
    <property type="entry name" value="HATPase_UhpB-NarQ-NarX-like"/>
    <property type="match status" value="1"/>
</dbReference>
<keyword evidence="4" id="KW-0802">TPR repeat</keyword>
<dbReference type="GO" id="GO:0000160">
    <property type="term" value="P:phosphorelay signal transduction system"/>
    <property type="evidence" value="ECO:0007669"/>
    <property type="project" value="UniProtKB-KW"/>
</dbReference>
<gene>
    <name evidence="5" type="ORF">BFS30_21485</name>
</gene>
<dbReference type="InterPro" id="IPR050482">
    <property type="entry name" value="Sensor_HK_TwoCompSys"/>
</dbReference>
<accession>A0A1D7QLF9</accession>
<dbReference type="EMBL" id="CP017141">
    <property type="protein sequence ID" value="AOM79505.1"/>
    <property type="molecule type" value="Genomic_DNA"/>
</dbReference>
<dbReference type="PROSITE" id="PS50005">
    <property type="entry name" value="TPR"/>
    <property type="match status" value="1"/>
</dbReference>
<dbReference type="InterPro" id="IPR011990">
    <property type="entry name" value="TPR-like_helical_dom_sf"/>
</dbReference>
<organism evidence="5 6">
    <name type="scientific">Pedobacter steynii</name>
    <dbReference type="NCBI Taxonomy" id="430522"/>
    <lineage>
        <taxon>Bacteria</taxon>
        <taxon>Pseudomonadati</taxon>
        <taxon>Bacteroidota</taxon>
        <taxon>Sphingobacteriia</taxon>
        <taxon>Sphingobacteriales</taxon>
        <taxon>Sphingobacteriaceae</taxon>
        <taxon>Pedobacter</taxon>
    </lineage>
</organism>
<evidence type="ECO:0000313" key="5">
    <source>
        <dbReference type="EMBL" id="AOM79505.1"/>
    </source>
</evidence>
<dbReference type="OrthoDB" id="943406at2"/>
<dbReference type="Gene3D" id="1.25.40.10">
    <property type="entry name" value="Tetratricopeptide repeat domain"/>
    <property type="match status" value="2"/>
</dbReference>
<name>A0A1D7QLF9_9SPHI</name>
<dbReference type="AlphaFoldDB" id="A0A1D7QLF9"/>
<dbReference type="InterPro" id="IPR019734">
    <property type="entry name" value="TPR_rpt"/>
</dbReference>
<dbReference type="SMART" id="SM00028">
    <property type="entry name" value="TPR"/>
    <property type="match status" value="4"/>
</dbReference>
<evidence type="ECO:0000313" key="6">
    <source>
        <dbReference type="Proteomes" id="UP000094313"/>
    </source>
</evidence>
<keyword evidence="2" id="KW-0418">Kinase</keyword>
<keyword evidence="6" id="KW-1185">Reference proteome</keyword>
<evidence type="ECO:0000256" key="1">
    <source>
        <dbReference type="ARBA" id="ARBA00022679"/>
    </source>
</evidence>
<proteinExistence type="predicted"/>
<evidence type="ECO:0000256" key="2">
    <source>
        <dbReference type="ARBA" id="ARBA00022777"/>
    </source>
</evidence>
<evidence type="ECO:0000256" key="3">
    <source>
        <dbReference type="ARBA" id="ARBA00023012"/>
    </source>
</evidence>
<evidence type="ECO:0000256" key="4">
    <source>
        <dbReference type="PROSITE-ProRule" id="PRU00339"/>
    </source>
</evidence>
<dbReference type="InterPro" id="IPR036890">
    <property type="entry name" value="HATPase_C_sf"/>
</dbReference>
<dbReference type="Gene3D" id="3.30.565.10">
    <property type="entry name" value="Histidine kinase-like ATPase, C-terminal domain"/>
    <property type="match status" value="1"/>
</dbReference>
<dbReference type="PANTHER" id="PTHR24421">
    <property type="entry name" value="NITRATE/NITRITE SENSOR PROTEIN NARX-RELATED"/>
    <property type="match status" value="1"/>
</dbReference>
<sequence>MFFHSCTDRVKEKKTEDNLFYDLAFEFRDKEMYDSAFFYFNKAKELFLLQKDSLGAGRCLVNMGIISTRKGDYFGGQEISLNALSHFDKKKEDQYFYIHSNFNNLGIATHNLGNYKDALKFYDSAIKFSRDSLDTRLYLNNKGKTYQVIREYGEALKIYNQILKGASKNRKEYARALTNISLTKWLQDSTYNAVPNYLKALQIREEENDLWGQNSSYSHLSDFYAKKQVDSALIYANKMYDVAIKIKSADDRLAALRKLIKLNPPKVAKEYFQAYQNLNDSLQTARNLAKNQFALIRYETEKHKTDFLKAQAENVKKQNNILRQNFALGILASVMLIGYWLYRKRKKELQQEKELEVKNTEIKYVKKIHDRVANKVYQVMSEVENTSHINKENLMDKLEVLYNISRDISYERELNTEKNYALQLSKMMKSYSSEIIEIFIIGNEEELWEGVSSEAKTEVFYIMQELMTNMRKHSKAESVVTRFSRSNDTINICYLDNGVGMNNAVKKNGLTNTENRIKSIRGTITFDTTAEKEFEIRLSFPFS</sequence>
<dbReference type="GO" id="GO:0016301">
    <property type="term" value="F:kinase activity"/>
    <property type="evidence" value="ECO:0007669"/>
    <property type="project" value="UniProtKB-KW"/>
</dbReference>
<dbReference type="Proteomes" id="UP000094313">
    <property type="component" value="Chromosome"/>
</dbReference>
<keyword evidence="3" id="KW-0902">Two-component regulatory system</keyword>